<dbReference type="AlphaFoldDB" id="A0A346XR86"/>
<keyword evidence="2 6" id="KW-0812">Transmembrane</keyword>
<dbReference type="PANTHER" id="PTHR30474:SF3">
    <property type="entry name" value="PEPTIDOGLYCAN GLYCOSYLTRANSFERASE RODA"/>
    <property type="match status" value="1"/>
</dbReference>
<dbReference type="GO" id="GO:0015648">
    <property type="term" value="F:lipid-linked peptidoglycan transporter activity"/>
    <property type="evidence" value="ECO:0007669"/>
    <property type="project" value="TreeGrafter"/>
</dbReference>
<dbReference type="GO" id="GO:0005886">
    <property type="term" value="C:plasma membrane"/>
    <property type="evidence" value="ECO:0007669"/>
    <property type="project" value="TreeGrafter"/>
</dbReference>
<dbReference type="KEGG" id="euz:DVS28_a0024"/>
<dbReference type="Proteomes" id="UP000264006">
    <property type="component" value="Chromosome"/>
</dbReference>
<evidence type="ECO:0000256" key="5">
    <source>
        <dbReference type="ARBA" id="ARBA00023136"/>
    </source>
</evidence>
<keyword evidence="8" id="KW-1185">Reference proteome</keyword>
<feature type="transmembrane region" description="Helical" evidence="6">
    <location>
        <begin position="220"/>
        <end position="237"/>
    </location>
</feature>
<dbReference type="InterPro" id="IPR001182">
    <property type="entry name" value="FtsW/RodA"/>
</dbReference>
<feature type="transmembrane region" description="Helical" evidence="6">
    <location>
        <begin position="180"/>
        <end position="199"/>
    </location>
</feature>
<feature type="transmembrane region" description="Helical" evidence="6">
    <location>
        <begin position="350"/>
        <end position="371"/>
    </location>
</feature>
<feature type="transmembrane region" description="Helical" evidence="6">
    <location>
        <begin position="416"/>
        <end position="437"/>
    </location>
</feature>
<name>A0A346XR86_9ACTN</name>
<keyword evidence="5 6" id="KW-0472">Membrane</keyword>
<accession>A0A346XR86</accession>
<dbReference type="GO" id="GO:0032153">
    <property type="term" value="C:cell division site"/>
    <property type="evidence" value="ECO:0007669"/>
    <property type="project" value="TreeGrafter"/>
</dbReference>
<feature type="transmembrane region" description="Helical" evidence="6">
    <location>
        <begin position="77"/>
        <end position="93"/>
    </location>
</feature>
<organism evidence="7 8">
    <name type="scientific">Euzebya pacifica</name>
    <dbReference type="NCBI Taxonomy" id="1608957"/>
    <lineage>
        <taxon>Bacteria</taxon>
        <taxon>Bacillati</taxon>
        <taxon>Actinomycetota</taxon>
        <taxon>Nitriliruptoria</taxon>
        <taxon>Euzebyales</taxon>
    </lineage>
</organism>
<reference evidence="7 8" key="1">
    <citation type="submission" date="2018-09" db="EMBL/GenBank/DDBJ databases">
        <title>Complete genome sequence of Euzebya sp. DY32-46 isolated from seawater of Pacific Ocean.</title>
        <authorList>
            <person name="Xu L."/>
            <person name="Wu Y.-H."/>
            <person name="Xu X.-W."/>
        </authorList>
    </citation>
    <scope>NUCLEOTIDE SEQUENCE [LARGE SCALE GENOMIC DNA]</scope>
    <source>
        <strain evidence="7 8">DY32-46</strain>
    </source>
</reference>
<feature type="transmembrane region" description="Helical" evidence="6">
    <location>
        <begin position="20"/>
        <end position="39"/>
    </location>
</feature>
<feature type="transmembrane region" description="Helical" evidence="6">
    <location>
        <begin position="143"/>
        <end position="160"/>
    </location>
</feature>
<sequence>MSLDQLRGTPEVRRRANTEVGLLVLAIIITLSAYTLVGLAQEPVIPAGLLAYGGALAALAAAAHLVSRRLAPGADPLLLPIAFLLNGIGLVMIRRVDFAEASRDSGLELAPLQTIWTIVGVALFAGTLLLLRDHTVLDRYRYIIGLAAVVALMTPLLPVLGTDFGRGSRIWVRIPGGFSLQPGEFAKIGLVIFFAAYLAEKRALLSAATSRLGPLHVPPARAFGPVALAWFVSLGVLVFERDLGLSLLIFGIFVAMLYMATGRLAYVVFGGALFGAGALASWSVFSHVQTRVSIWLDPFADAQGSGFQLVQSLFAFGTGGVAGVGWGQGNPELIPDVETDFIFSAIGEELGLLGTTAVLLLYFLLAGRGFVTALRAPDDFSKLLAAGLTFVFSLQVFVIVGGVSRLIPLTGITLPLVSYGGSSLLANYVLIALLVRVSAARAPVARRSARADLARIDG</sequence>
<dbReference type="EMBL" id="CP031165">
    <property type="protein sequence ID" value="AXV04733.1"/>
    <property type="molecule type" value="Genomic_DNA"/>
</dbReference>
<feature type="transmembrane region" description="Helical" evidence="6">
    <location>
        <begin position="45"/>
        <end position="65"/>
    </location>
</feature>
<dbReference type="GO" id="GO:0008360">
    <property type="term" value="P:regulation of cell shape"/>
    <property type="evidence" value="ECO:0007669"/>
    <property type="project" value="UniProtKB-KW"/>
</dbReference>
<feature type="transmembrane region" description="Helical" evidence="6">
    <location>
        <begin position="266"/>
        <end position="285"/>
    </location>
</feature>
<gene>
    <name evidence="7" type="ORF">DVS28_a0024</name>
</gene>
<comment type="subcellular location">
    <subcellularLocation>
        <location evidence="1">Membrane</location>
        <topology evidence="1">Multi-pass membrane protein</topology>
    </subcellularLocation>
</comment>
<evidence type="ECO:0000313" key="7">
    <source>
        <dbReference type="EMBL" id="AXV04733.1"/>
    </source>
</evidence>
<evidence type="ECO:0000256" key="6">
    <source>
        <dbReference type="SAM" id="Phobius"/>
    </source>
</evidence>
<protein>
    <submittedName>
        <fullName evidence="7">Cell division protein FtsW</fullName>
    </submittedName>
</protein>
<dbReference type="PANTHER" id="PTHR30474">
    <property type="entry name" value="CELL CYCLE PROTEIN"/>
    <property type="match status" value="1"/>
</dbReference>
<dbReference type="OrthoDB" id="9812661at2"/>
<keyword evidence="3" id="KW-0133">Cell shape</keyword>
<dbReference type="Pfam" id="PF01098">
    <property type="entry name" value="FTSW_RODA_SPOVE"/>
    <property type="match status" value="1"/>
</dbReference>
<evidence type="ECO:0000256" key="2">
    <source>
        <dbReference type="ARBA" id="ARBA00022692"/>
    </source>
</evidence>
<keyword evidence="7" id="KW-0131">Cell cycle</keyword>
<dbReference type="GO" id="GO:0051301">
    <property type="term" value="P:cell division"/>
    <property type="evidence" value="ECO:0007669"/>
    <property type="project" value="UniProtKB-KW"/>
</dbReference>
<feature type="transmembrane region" description="Helical" evidence="6">
    <location>
        <begin position="243"/>
        <end position="259"/>
    </location>
</feature>
<proteinExistence type="predicted"/>
<feature type="transmembrane region" description="Helical" evidence="6">
    <location>
        <begin position="383"/>
        <end position="404"/>
    </location>
</feature>
<evidence type="ECO:0000256" key="3">
    <source>
        <dbReference type="ARBA" id="ARBA00022960"/>
    </source>
</evidence>
<evidence type="ECO:0000256" key="4">
    <source>
        <dbReference type="ARBA" id="ARBA00022989"/>
    </source>
</evidence>
<evidence type="ECO:0000256" key="1">
    <source>
        <dbReference type="ARBA" id="ARBA00004141"/>
    </source>
</evidence>
<feature type="transmembrane region" description="Helical" evidence="6">
    <location>
        <begin position="113"/>
        <end position="131"/>
    </location>
</feature>
<keyword evidence="4 6" id="KW-1133">Transmembrane helix</keyword>
<keyword evidence="7" id="KW-0132">Cell division</keyword>
<evidence type="ECO:0000313" key="8">
    <source>
        <dbReference type="Proteomes" id="UP000264006"/>
    </source>
</evidence>